<dbReference type="Proteomes" id="UP000637578">
    <property type="component" value="Unassembled WGS sequence"/>
</dbReference>
<keyword evidence="3" id="KW-1185">Reference proteome</keyword>
<reference evidence="2" key="1">
    <citation type="journal article" date="2014" name="Int. J. Syst. Evol. Microbiol.">
        <title>Complete genome sequence of Corynebacterium casei LMG S-19264T (=DSM 44701T), isolated from a smear-ripened cheese.</title>
        <authorList>
            <consortium name="US DOE Joint Genome Institute (JGI-PGF)"/>
            <person name="Walter F."/>
            <person name="Albersmeier A."/>
            <person name="Kalinowski J."/>
            <person name="Ruckert C."/>
        </authorList>
    </citation>
    <scope>NUCLEOTIDE SEQUENCE</scope>
    <source>
        <strain evidence="2">CGMCC 4.5737</strain>
    </source>
</reference>
<evidence type="ECO:0000313" key="2">
    <source>
        <dbReference type="EMBL" id="GGM75507.1"/>
    </source>
</evidence>
<dbReference type="EMBL" id="BMMK01000035">
    <property type="protein sequence ID" value="GGM75507.1"/>
    <property type="molecule type" value="Genomic_DNA"/>
</dbReference>
<dbReference type="AlphaFoldDB" id="A0A8J3CK92"/>
<feature type="compositionally biased region" description="Basic and acidic residues" evidence="1">
    <location>
        <begin position="39"/>
        <end position="51"/>
    </location>
</feature>
<reference evidence="2" key="2">
    <citation type="submission" date="2020-09" db="EMBL/GenBank/DDBJ databases">
        <authorList>
            <person name="Sun Q."/>
            <person name="Zhou Y."/>
        </authorList>
    </citation>
    <scope>NUCLEOTIDE SEQUENCE</scope>
    <source>
        <strain evidence="2">CGMCC 4.5737</strain>
    </source>
</reference>
<evidence type="ECO:0000256" key="1">
    <source>
        <dbReference type="SAM" id="MobiDB-lite"/>
    </source>
</evidence>
<feature type="region of interest" description="Disordered" evidence="1">
    <location>
        <begin position="39"/>
        <end position="63"/>
    </location>
</feature>
<organism evidence="2 3">
    <name type="scientific">Longimycelium tulufanense</name>
    <dbReference type="NCBI Taxonomy" id="907463"/>
    <lineage>
        <taxon>Bacteria</taxon>
        <taxon>Bacillati</taxon>
        <taxon>Actinomycetota</taxon>
        <taxon>Actinomycetes</taxon>
        <taxon>Pseudonocardiales</taxon>
        <taxon>Pseudonocardiaceae</taxon>
        <taxon>Longimycelium</taxon>
    </lineage>
</organism>
<accession>A0A8J3CK92</accession>
<gene>
    <name evidence="2" type="ORF">GCM10012275_52740</name>
</gene>
<evidence type="ECO:0000313" key="3">
    <source>
        <dbReference type="Proteomes" id="UP000637578"/>
    </source>
</evidence>
<comment type="caution">
    <text evidence="2">The sequence shown here is derived from an EMBL/GenBank/DDBJ whole genome shotgun (WGS) entry which is preliminary data.</text>
</comment>
<name>A0A8J3CK92_9PSEU</name>
<dbReference type="RefSeq" id="WP_189061121.1">
    <property type="nucleotide sequence ID" value="NZ_BMMK01000035.1"/>
</dbReference>
<sequence length="63" mass="6851">MANTVTLVHPDGREYTTSATNTVEINDLMYGQGYRIREEPVPEARAVEAKPGRQSKSGTTPSA</sequence>
<feature type="compositionally biased region" description="Polar residues" evidence="1">
    <location>
        <begin position="54"/>
        <end position="63"/>
    </location>
</feature>
<proteinExistence type="predicted"/>
<protein>
    <submittedName>
        <fullName evidence="2">Uncharacterized protein</fullName>
    </submittedName>
</protein>